<dbReference type="InterPro" id="IPR009977">
    <property type="entry name" value="Mig-14"/>
</dbReference>
<dbReference type="PIRSF" id="PIRSF029703">
    <property type="entry name" value="Mig-14"/>
    <property type="match status" value="1"/>
</dbReference>
<comment type="caution">
    <text evidence="1">The sequence shown here is derived from an EMBL/GenBank/DDBJ whole genome shotgun (WGS) entry which is preliminary data.</text>
</comment>
<gene>
    <name evidence="1" type="ORF">CXL00_10470</name>
</gene>
<evidence type="ECO:0000313" key="2">
    <source>
        <dbReference type="Proteomes" id="UP000235897"/>
    </source>
</evidence>
<dbReference type="EMBL" id="POUW01000003">
    <property type="protein sequence ID" value="PNG06231.1"/>
    <property type="molecule type" value="Genomic_DNA"/>
</dbReference>
<dbReference type="Pfam" id="PF07395">
    <property type="entry name" value="Mig-14"/>
    <property type="match status" value="1"/>
</dbReference>
<dbReference type="RefSeq" id="WP_021209731.1">
    <property type="nucleotide sequence ID" value="NZ_JAMOIG010000006.1"/>
</dbReference>
<dbReference type="AlphaFoldDB" id="A0A2N8SUT5"/>
<dbReference type="InterPro" id="IPR016181">
    <property type="entry name" value="Acyl_CoA_acyltransferase"/>
</dbReference>
<sequence>MLQFLQSWRERGWQVIDASTYGKVWHRYGGSLVTHPAVVERLAGLADIPVRYLGWEQDGDLVAAVPCWGRHLALSKDVLKKTGKRGLFDLGNAEVILPIAEQACVPVRQRMRYVSELNAGRISALRDQPEGLALAREPEDYSKKFRYNQRREQRLLEEAGGVLRPMLDFSPAEQASMYADLFQRRWGFEAPGKGHLQEVFALLRDFMTGSVVLLDEQPIAIQVLYRVEAPKWVSIEYINGGVDPQQRDFSPGSVLSFVNTQTAWVEARALGKPLRYSFGRADREYKDRWCHRVPVFQV</sequence>
<dbReference type="GO" id="GO:0016740">
    <property type="term" value="F:transferase activity"/>
    <property type="evidence" value="ECO:0007669"/>
    <property type="project" value="UniProtKB-KW"/>
</dbReference>
<organism evidence="1 2">
    <name type="scientific">Stutzerimonas stutzeri</name>
    <name type="common">Pseudomonas stutzeri</name>
    <dbReference type="NCBI Taxonomy" id="316"/>
    <lineage>
        <taxon>Bacteria</taxon>
        <taxon>Pseudomonadati</taxon>
        <taxon>Pseudomonadota</taxon>
        <taxon>Gammaproteobacteria</taxon>
        <taxon>Pseudomonadales</taxon>
        <taxon>Pseudomonadaceae</taxon>
        <taxon>Stutzerimonas</taxon>
    </lineage>
</organism>
<evidence type="ECO:0000313" key="1">
    <source>
        <dbReference type="EMBL" id="PNG06231.1"/>
    </source>
</evidence>
<protein>
    <submittedName>
        <fullName evidence="1">GNAT family N-acetyltransferase</fullName>
    </submittedName>
</protein>
<accession>A0A2N8SUT5</accession>
<dbReference type="SUPFAM" id="SSF55729">
    <property type="entry name" value="Acyl-CoA N-acyltransferases (Nat)"/>
    <property type="match status" value="1"/>
</dbReference>
<keyword evidence="1" id="KW-0808">Transferase</keyword>
<proteinExistence type="predicted"/>
<reference evidence="1 2" key="1">
    <citation type="submission" date="2018-01" db="EMBL/GenBank/DDBJ databases">
        <title>Denitrification phenotypes of diverse strains of Pseudomonas stutzeri.</title>
        <authorList>
            <person name="Milligan D.A."/>
            <person name="Bergaust L."/>
            <person name="Bakken L.R."/>
            <person name="Frostegard A."/>
        </authorList>
    </citation>
    <scope>NUCLEOTIDE SEQUENCE [LARGE SCALE GENOMIC DNA]</scope>
    <source>
        <strain evidence="1 2">28a3</strain>
    </source>
</reference>
<dbReference type="Proteomes" id="UP000235897">
    <property type="component" value="Unassembled WGS sequence"/>
</dbReference>
<dbReference type="OrthoDB" id="6447890at2"/>
<name>A0A2N8SUT5_STUST</name>